<name>A0A380PQJ3_YERFR</name>
<dbReference type="Pfam" id="PF09669">
    <property type="entry name" value="Phage_pRha"/>
    <property type="match status" value="1"/>
</dbReference>
<dbReference type="EMBL" id="UHJA01000001">
    <property type="protein sequence ID" value="SUP75876.1"/>
    <property type="molecule type" value="Genomic_DNA"/>
</dbReference>
<dbReference type="InterPro" id="IPR014054">
    <property type="entry name" value="Phage_regulatory_Rha"/>
</dbReference>
<dbReference type="AlphaFoldDB" id="A0A380PQJ3"/>
<evidence type="ECO:0000313" key="1">
    <source>
        <dbReference type="EMBL" id="SUP75876.1"/>
    </source>
</evidence>
<dbReference type="GeneID" id="57906157"/>
<dbReference type="NCBIfam" id="TIGR02681">
    <property type="entry name" value="phage_pRha"/>
    <property type="match status" value="1"/>
</dbReference>
<dbReference type="RefSeq" id="WP_004712655.1">
    <property type="nucleotide sequence ID" value="NZ_CP023964.1"/>
</dbReference>
<gene>
    <name evidence="1" type="ORF">NCTC11470_00895</name>
</gene>
<accession>A0A380PQJ3</accession>
<dbReference type="OrthoDB" id="79831at2"/>
<protein>
    <submittedName>
        <fullName evidence="1">Uncharacterized phage-encoded protein</fullName>
    </submittedName>
</protein>
<dbReference type="Proteomes" id="UP000254835">
    <property type="component" value="Unassembled WGS sequence"/>
</dbReference>
<evidence type="ECO:0000313" key="2">
    <source>
        <dbReference type="Proteomes" id="UP000254835"/>
    </source>
</evidence>
<reference evidence="1 2" key="1">
    <citation type="submission" date="2018-06" db="EMBL/GenBank/DDBJ databases">
        <authorList>
            <consortium name="Pathogen Informatics"/>
            <person name="Doyle S."/>
        </authorList>
    </citation>
    <scope>NUCLEOTIDE SEQUENCE [LARGE SCALE GENOMIC DNA]</scope>
    <source>
        <strain evidence="1 2">NCTC11470</strain>
    </source>
</reference>
<proteinExistence type="predicted"/>
<sequence length="191" mass="22190">MNKQMVVIPQFDFRDMVDMSENKVITTSLKVAQCFSKRHKDVLRAIRNLKCSDDFTQRNFAPTDFIDKNSDMKPMFNITRDGCMMLIMGFTGKPATAIKEAYINAFNWMAEQLKHRRAIGEQAQHLFAIKENVSKVKGTIGSRLMNARKKEKHRLNLEYERIKVLSQPDLINTIEQPHNEAFFTSEIWSAK</sequence>
<organism evidence="1 2">
    <name type="scientific">Yersinia frederiksenii</name>
    <dbReference type="NCBI Taxonomy" id="29484"/>
    <lineage>
        <taxon>Bacteria</taxon>
        <taxon>Pseudomonadati</taxon>
        <taxon>Pseudomonadota</taxon>
        <taxon>Gammaproteobacteria</taxon>
        <taxon>Enterobacterales</taxon>
        <taxon>Yersiniaceae</taxon>
        <taxon>Yersinia</taxon>
    </lineage>
</organism>